<dbReference type="EMBL" id="JALKFT010000004">
    <property type="protein sequence ID" value="MCK9875418.1"/>
    <property type="molecule type" value="Genomic_DNA"/>
</dbReference>
<dbReference type="RefSeq" id="WP_248823837.1">
    <property type="nucleotide sequence ID" value="NZ_JALKFT010000004.1"/>
</dbReference>
<feature type="domain" description="Gfo/Idh/MocA-like oxidoreductase N-terminal" evidence="3">
    <location>
        <begin position="191"/>
        <end position="305"/>
    </location>
</feature>
<feature type="domain" description="GFO/IDH/MocA-like oxidoreductase" evidence="4">
    <location>
        <begin position="318"/>
        <end position="434"/>
    </location>
</feature>
<dbReference type="PANTHER" id="PTHR43708">
    <property type="entry name" value="CONSERVED EXPRESSED OXIDOREDUCTASE (EUROFUNG)"/>
    <property type="match status" value="1"/>
</dbReference>
<sequence>MPRIHLVSNLPGVNVLGDHLRAAGLGPTSARSADALLVLIDRPLDHVEQELLDRARQSVPVLLAGPTARALPPGSPLLEASGLTPGRVLPAHDLHLMPGPHGGALMARAPRFVPRETWVLPEKVADDVERLIHLRHDGTEHAVCTWRPATGLGMFTLGAGPAVLADSAYHRLVGRWLRHCLGVPDGPPVLVGLLGLPDTTAVHQPAIEATEGLALTAVCDGEPRRTPAHAASRLPRQVDDPDDLVHDPELDLVVVATGNQSHLDWASRALEAGKHVVVQAPLCLAPADADHLAELAAAQGRVLAVVAAGRSDPGFEVLAAAVRRGAIGEPLRLEAYRGGWRRPTGGWRDDAAISGGQLFAQATGAVEQILALVDESVESVTATAFKRVWHHVSNADHSSLTLRFLNGAQAQITVSDLTVWPRPRLEVLGTTGSLLLDVDRGEHDVAGFAAAGALAPAGRHTGGPPVGMAGFSAVGGLGGLGGMGEAGAGVLQVTADGVWTRYPIPLLAGTALDGGALGGGGGAAAFYGALADRLVSGWPLSADVGLATARPVVSVLAAAVRSAATGGEPVTPA</sequence>
<name>A0ABT0JWN8_9ACTN</name>
<comment type="similarity">
    <text evidence="1">Belongs to the Gfo/Idh/MocA family.</text>
</comment>
<evidence type="ECO:0000313" key="6">
    <source>
        <dbReference type="Proteomes" id="UP001201873"/>
    </source>
</evidence>
<protein>
    <submittedName>
        <fullName evidence="5">Gfo/Idh/MocA family oxidoreductase</fullName>
    </submittedName>
</protein>
<dbReference type="PANTHER" id="PTHR43708:SF5">
    <property type="entry name" value="CONSERVED EXPRESSED OXIDOREDUCTASE (EUROFUNG)-RELATED"/>
    <property type="match status" value="1"/>
</dbReference>
<evidence type="ECO:0000313" key="5">
    <source>
        <dbReference type="EMBL" id="MCK9875418.1"/>
    </source>
</evidence>
<organism evidence="5 6">
    <name type="scientific">Frankia umida</name>
    <dbReference type="NCBI Taxonomy" id="573489"/>
    <lineage>
        <taxon>Bacteria</taxon>
        <taxon>Bacillati</taxon>
        <taxon>Actinomycetota</taxon>
        <taxon>Actinomycetes</taxon>
        <taxon>Frankiales</taxon>
        <taxon>Frankiaceae</taxon>
        <taxon>Frankia</taxon>
    </lineage>
</organism>
<dbReference type="SUPFAM" id="SSF55347">
    <property type="entry name" value="Glyceraldehyde-3-phosphate dehydrogenase-like, C-terminal domain"/>
    <property type="match status" value="1"/>
</dbReference>
<dbReference type="InterPro" id="IPR051317">
    <property type="entry name" value="Gfo/Idh/MocA_oxidoreduct"/>
</dbReference>
<evidence type="ECO:0000259" key="4">
    <source>
        <dbReference type="Pfam" id="PF22725"/>
    </source>
</evidence>
<keyword evidence="6" id="KW-1185">Reference proteome</keyword>
<dbReference type="InterPro" id="IPR055170">
    <property type="entry name" value="GFO_IDH_MocA-like_dom"/>
</dbReference>
<evidence type="ECO:0000256" key="1">
    <source>
        <dbReference type="ARBA" id="ARBA00010928"/>
    </source>
</evidence>
<dbReference type="Pfam" id="PF22725">
    <property type="entry name" value="GFO_IDH_MocA_C3"/>
    <property type="match status" value="1"/>
</dbReference>
<gene>
    <name evidence="5" type="ORF">MXD59_06435</name>
</gene>
<evidence type="ECO:0000259" key="3">
    <source>
        <dbReference type="Pfam" id="PF01408"/>
    </source>
</evidence>
<proteinExistence type="inferred from homology"/>
<dbReference type="Proteomes" id="UP001201873">
    <property type="component" value="Unassembled WGS sequence"/>
</dbReference>
<evidence type="ECO:0000256" key="2">
    <source>
        <dbReference type="ARBA" id="ARBA00023002"/>
    </source>
</evidence>
<dbReference type="Pfam" id="PF01408">
    <property type="entry name" value="GFO_IDH_MocA"/>
    <property type="match status" value="1"/>
</dbReference>
<reference evidence="5 6" key="1">
    <citation type="submission" date="2022-04" db="EMBL/GenBank/DDBJ databases">
        <title>Genome diversity in the genus Frankia.</title>
        <authorList>
            <person name="Carlos-Shanley C."/>
            <person name="Hahn D."/>
        </authorList>
    </citation>
    <scope>NUCLEOTIDE SEQUENCE [LARGE SCALE GENOMIC DNA]</scope>
    <source>
        <strain evidence="5 6">Ag45/Mut15</strain>
    </source>
</reference>
<dbReference type="InterPro" id="IPR036291">
    <property type="entry name" value="NAD(P)-bd_dom_sf"/>
</dbReference>
<dbReference type="Gene3D" id="3.30.360.10">
    <property type="entry name" value="Dihydrodipicolinate Reductase, domain 2"/>
    <property type="match status" value="1"/>
</dbReference>
<comment type="caution">
    <text evidence="5">The sequence shown here is derived from an EMBL/GenBank/DDBJ whole genome shotgun (WGS) entry which is preliminary data.</text>
</comment>
<keyword evidence="2" id="KW-0560">Oxidoreductase</keyword>
<accession>A0ABT0JWN8</accession>
<dbReference type="SUPFAM" id="SSF51735">
    <property type="entry name" value="NAD(P)-binding Rossmann-fold domains"/>
    <property type="match status" value="1"/>
</dbReference>
<dbReference type="Gene3D" id="3.40.50.720">
    <property type="entry name" value="NAD(P)-binding Rossmann-like Domain"/>
    <property type="match status" value="1"/>
</dbReference>
<dbReference type="InterPro" id="IPR000683">
    <property type="entry name" value="Gfo/Idh/MocA-like_OxRdtase_N"/>
</dbReference>